<comment type="caution">
    <text evidence="1">The sequence shown here is derived from an EMBL/GenBank/DDBJ whole genome shotgun (WGS) entry which is preliminary data.</text>
</comment>
<accession>A0AA91A4W9</accession>
<protein>
    <submittedName>
        <fullName evidence="1">Uncharacterized protein</fullName>
    </submittedName>
</protein>
<reference evidence="2" key="1">
    <citation type="submission" date="2019-09" db="EMBL/GenBank/DDBJ databases">
        <title>Distinct polysaccharide growth profiles of human intestinal Prevotella copri isolates.</title>
        <authorList>
            <person name="Fehlner-Peach H."/>
            <person name="Magnabosco C."/>
            <person name="Raghavan V."/>
            <person name="Scher J.U."/>
            <person name="Tett A."/>
            <person name="Cox L.M."/>
            <person name="Gottsegen C."/>
            <person name="Watters A."/>
            <person name="Wiltshire- Gordon J.D."/>
            <person name="Segata N."/>
            <person name="Bonneau R."/>
            <person name="Littman D.R."/>
        </authorList>
    </citation>
    <scope>NUCLEOTIDE SEQUENCE [LARGE SCALE GENOMIC DNA]</scope>
    <source>
        <strain evidence="2">iA624</strain>
    </source>
</reference>
<proteinExistence type="predicted"/>
<gene>
    <name evidence="1" type="ORF">F7D57_09575</name>
</gene>
<organism evidence="1 2">
    <name type="scientific">Segatella copri</name>
    <dbReference type="NCBI Taxonomy" id="165179"/>
    <lineage>
        <taxon>Bacteria</taxon>
        <taxon>Pseudomonadati</taxon>
        <taxon>Bacteroidota</taxon>
        <taxon>Bacteroidia</taxon>
        <taxon>Bacteroidales</taxon>
        <taxon>Prevotellaceae</taxon>
        <taxon>Segatella</taxon>
    </lineage>
</organism>
<sequence length="59" mass="6867">MPDEKVDVKQQKKAKKYPYVLALSEKMIIFASAFCKGSQKVENDLKKIKPIYNFLKCNK</sequence>
<name>A0AA91A4W9_9BACT</name>
<evidence type="ECO:0000313" key="2">
    <source>
        <dbReference type="Proteomes" id="UP000405805"/>
    </source>
</evidence>
<dbReference type="Proteomes" id="UP000405805">
    <property type="component" value="Unassembled WGS sequence"/>
</dbReference>
<evidence type="ECO:0000313" key="1">
    <source>
        <dbReference type="EMBL" id="MQO09949.1"/>
    </source>
</evidence>
<dbReference type="AlphaFoldDB" id="A0AA91A4W9"/>
<dbReference type="EMBL" id="VZBP01000126">
    <property type="protein sequence ID" value="MQO09949.1"/>
    <property type="molecule type" value="Genomic_DNA"/>
</dbReference>